<dbReference type="NCBIfam" id="TIGR00689">
    <property type="entry name" value="rpiB_lacA_lacB"/>
    <property type="match status" value="1"/>
</dbReference>
<name>A0A2G9YLA6_9BACT</name>
<evidence type="ECO:0000313" key="5">
    <source>
        <dbReference type="Proteomes" id="UP000231292"/>
    </source>
</evidence>
<dbReference type="PANTHER" id="PTHR30345:SF0">
    <property type="entry name" value="DNA DAMAGE-REPAIR_TOLERATION PROTEIN DRT102"/>
    <property type="match status" value="1"/>
</dbReference>
<sequence length="153" mass="17208">MTPILIASDHGGFALKEKLKPFLNKIGLKVKDLGPFDDERCDYPEFAYALADKISKGKFKRGILICKSGIGNSIVANRLPGVRAALSYNVKAAKLSRRHNDSNVLVLGSIFVRPDLAKRIVRVWLNTKFEGGRHKRRLAQIREIERKIRGGRK</sequence>
<dbReference type="InterPro" id="IPR003500">
    <property type="entry name" value="RpiB_LacA_LacB"/>
</dbReference>
<dbReference type="InterPro" id="IPR036569">
    <property type="entry name" value="RpiB_LacA_LacB_sf"/>
</dbReference>
<evidence type="ECO:0000313" key="4">
    <source>
        <dbReference type="EMBL" id="PIP19932.1"/>
    </source>
</evidence>
<comment type="similarity">
    <text evidence="1">Belongs to the LacAB/RpiB family.</text>
</comment>
<organism evidence="4 5">
    <name type="scientific">Candidatus Sherwoodlollariibacterium unditelluris</name>
    <dbReference type="NCBI Taxonomy" id="1974757"/>
    <lineage>
        <taxon>Bacteria</taxon>
        <taxon>Pseudomonadati</taxon>
        <taxon>Candidatus Omnitrophota</taxon>
        <taxon>Candidatus Sherwoodlollariibacterium</taxon>
    </lineage>
</organism>
<protein>
    <submittedName>
        <fullName evidence="4">Ribose 5-phosphate isomerase B</fullName>
    </submittedName>
</protein>
<evidence type="ECO:0000256" key="2">
    <source>
        <dbReference type="ARBA" id="ARBA00023235"/>
    </source>
</evidence>
<evidence type="ECO:0000256" key="3">
    <source>
        <dbReference type="PIRSR" id="PIRSR005384-1"/>
    </source>
</evidence>
<accession>A0A2G9YLA6</accession>
<dbReference type="PIRSF" id="PIRSF005384">
    <property type="entry name" value="RpiB_LacA_B"/>
    <property type="match status" value="1"/>
</dbReference>
<feature type="active site" description="Proton donor" evidence="3">
    <location>
        <position position="99"/>
    </location>
</feature>
<dbReference type="InterPro" id="IPR004785">
    <property type="entry name" value="RpiB"/>
</dbReference>
<comment type="caution">
    <text evidence="4">The sequence shown here is derived from an EMBL/GenBank/DDBJ whole genome shotgun (WGS) entry which is preliminary data.</text>
</comment>
<dbReference type="EMBL" id="PCRK01000006">
    <property type="protein sequence ID" value="PIP19932.1"/>
    <property type="molecule type" value="Genomic_DNA"/>
</dbReference>
<dbReference type="Pfam" id="PF02502">
    <property type="entry name" value="LacAB_rpiB"/>
    <property type="match status" value="1"/>
</dbReference>
<dbReference type="PANTHER" id="PTHR30345">
    <property type="entry name" value="RIBOSE-5-PHOSPHATE ISOMERASE B"/>
    <property type="match status" value="1"/>
</dbReference>
<proteinExistence type="inferred from homology"/>
<dbReference type="Proteomes" id="UP000231292">
    <property type="component" value="Unassembled WGS sequence"/>
</dbReference>
<dbReference type="GO" id="GO:0019316">
    <property type="term" value="P:D-allose catabolic process"/>
    <property type="evidence" value="ECO:0007669"/>
    <property type="project" value="TreeGrafter"/>
</dbReference>
<dbReference type="GO" id="GO:0004751">
    <property type="term" value="F:ribose-5-phosphate isomerase activity"/>
    <property type="evidence" value="ECO:0007669"/>
    <property type="project" value="TreeGrafter"/>
</dbReference>
<gene>
    <name evidence="4" type="primary">rpiB</name>
    <name evidence="4" type="ORF">COX41_00340</name>
</gene>
<dbReference type="SUPFAM" id="SSF89623">
    <property type="entry name" value="Ribose/Galactose isomerase RpiB/AlsB"/>
    <property type="match status" value="1"/>
</dbReference>
<keyword evidence="2 4" id="KW-0413">Isomerase</keyword>
<dbReference type="NCBIfam" id="NF004051">
    <property type="entry name" value="PRK05571.1"/>
    <property type="match status" value="1"/>
</dbReference>
<dbReference type="Gene3D" id="3.40.1400.10">
    <property type="entry name" value="Sugar-phosphate isomerase, RpiB/LacA/LacB"/>
    <property type="match status" value="1"/>
</dbReference>
<dbReference type="GO" id="GO:0009052">
    <property type="term" value="P:pentose-phosphate shunt, non-oxidative branch"/>
    <property type="evidence" value="ECO:0007669"/>
    <property type="project" value="TreeGrafter"/>
</dbReference>
<evidence type="ECO:0000256" key="1">
    <source>
        <dbReference type="ARBA" id="ARBA00008754"/>
    </source>
</evidence>
<feature type="active site" description="Proton acceptor" evidence="3">
    <location>
        <position position="66"/>
    </location>
</feature>
<reference evidence="4 5" key="1">
    <citation type="submission" date="2017-09" db="EMBL/GenBank/DDBJ databases">
        <title>Depth-based differentiation of microbial function through sediment-hosted aquifers and enrichment of novel symbionts in the deep terrestrial subsurface.</title>
        <authorList>
            <person name="Probst A.J."/>
            <person name="Ladd B."/>
            <person name="Jarett J.K."/>
            <person name="Geller-Mcgrath D.E."/>
            <person name="Sieber C.M."/>
            <person name="Emerson J.B."/>
            <person name="Anantharaman K."/>
            <person name="Thomas B.C."/>
            <person name="Malmstrom R."/>
            <person name="Stieglmeier M."/>
            <person name="Klingl A."/>
            <person name="Woyke T."/>
            <person name="Ryan C.M."/>
            <person name="Banfield J.F."/>
        </authorList>
    </citation>
    <scope>NUCLEOTIDE SEQUENCE [LARGE SCALE GENOMIC DNA]</scope>
    <source>
        <strain evidence="4">CG23_combo_of_CG06-09_8_20_14_all_41_10</strain>
    </source>
</reference>
<dbReference type="AlphaFoldDB" id="A0A2G9YLA6"/>
<dbReference type="NCBIfam" id="TIGR01120">
    <property type="entry name" value="rpiB"/>
    <property type="match status" value="1"/>
</dbReference>